<comment type="caution">
    <text evidence="1">The sequence shown here is derived from an EMBL/GenBank/DDBJ whole genome shotgun (WGS) entry which is preliminary data.</text>
</comment>
<dbReference type="EMBL" id="BMAT01002619">
    <property type="protein sequence ID" value="GFS10373.1"/>
    <property type="molecule type" value="Genomic_DNA"/>
</dbReference>
<gene>
    <name evidence="1" type="ORF">ElyMa_001321700</name>
</gene>
<organism evidence="1 2">
    <name type="scientific">Elysia marginata</name>
    <dbReference type="NCBI Taxonomy" id="1093978"/>
    <lineage>
        <taxon>Eukaryota</taxon>
        <taxon>Metazoa</taxon>
        <taxon>Spiralia</taxon>
        <taxon>Lophotrochozoa</taxon>
        <taxon>Mollusca</taxon>
        <taxon>Gastropoda</taxon>
        <taxon>Heterobranchia</taxon>
        <taxon>Euthyneura</taxon>
        <taxon>Panpulmonata</taxon>
        <taxon>Sacoglossa</taxon>
        <taxon>Placobranchoidea</taxon>
        <taxon>Plakobranchidae</taxon>
        <taxon>Elysia</taxon>
    </lineage>
</organism>
<accession>A0AAV4ILV2</accession>
<name>A0AAV4ILV2_9GAST</name>
<dbReference type="Proteomes" id="UP000762676">
    <property type="component" value="Unassembled WGS sequence"/>
</dbReference>
<dbReference type="AlphaFoldDB" id="A0AAV4ILV2"/>
<protein>
    <submittedName>
        <fullName evidence="1">Uncharacterized protein</fullName>
    </submittedName>
</protein>
<proteinExistence type="predicted"/>
<evidence type="ECO:0000313" key="1">
    <source>
        <dbReference type="EMBL" id="GFS10373.1"/>
    </source>
</evidence>
<reference evidence="1 2" key="1">
    <citation type="journal article" date="2021" name="Elife">
        <title>Chloroplast acquisition without the gene transfer in kleptoplastic sea slugs, Plakobranchus ocellatus.</title>
        <authorList>
            <person name="Maeda T."/>
            <person name="Takahashi S."/>
            <person name="Yoshida T."/>
            <person name="Shimamura S."/>
            <person name="Takaki Y."/>
            <person name="Nagai Y."/>
            <person name="Toyoda A."/>
            <person name="Suzuki Y."/>
            <person name="Arimoto A."/>
            <person name="Ishii H."/>
            <person name="Satoh N."/>
            <person name="Nishiyama T."/>
            <person name="Hasebe M."/>
            <person name="Maruyama T."/>
            <person name="Minagawa J."/>
            <person name="Obokata J."/>
            <person name="Shigenobu S."/>
        </authorList>
    </citation>
    <scope>NUCLEOTIDE SEQUENCE [LARGE SCALE GENOMIC DNA]</scope>
</reference>
<sequence>MATNPLGTSCYDAQTYQYGGLIEKTPSKKVGQLEFSRILMENVLAFSCDLVSRSEIDAKSSPWDVINIMTVTCRATYSA</sequence>
<evidence type="ECO:0000313" key="2">
    <source>
        <dbReference type="Proteomes" id="UP000762676"/>
    </source>
</evidence>
<keyword evidence="2" id="KW-1185">Reference proteome</keyword>